<evidence type="ECO:0000313" key="3">
    <source>
        <dbReference type="Proteomes" id="UP001597201"/>
    </source>
</evidence>
<keyword evidence="3" id="KW-1185">Reference proteome</keyword>
<gene>
    <name evidence="2" type="ORF">ACFQ39_01520</name>
</gene>
<evidence type="ECO:0000313" key="2">
    <source>
        <dbReference type="EMBL" id="MFD1314280.1"/>
    </source>
</evidence>
<organism evidence="2 3">
    <name type="scientific">Namhaeicola litoreus</name>
    <dbReference type="NCBI Taxonomy" id="1052145"/>
    <lineage>
        <taxon>Bacteria</taxon>
        <taxon>Pseudomonadati</taxon>
        <taxon>Bacteroidota</taxon>
        <taxon>Flavobacteriia</taxon>
        <taxon>Flavobacteriales</taxon>
        <taxon>Flavobacteriaceae</taxon>
        <taxon>Namhaeicola</taxon>
    </lineage>
</organism>
<accession>A0ABW3XYR4</accession>
<feature type="chain" id="PRO_5045772382" evidence="1">
    <location>
        <begin position="26"/>
        <end position="85"/>
    </location>
</feature>
<dbReference type="InterPro" id="IPR032710">
    <property type="entry name" value="NTF2-like_dom_sf"/>
</dbReference>
<dbReference type="EMBL" id="JBHTMY010000001">
    <property type="protein sequence ID" value="MFD1314280.1"/>
    <property type="molecule type" value="Genomic_DNA"/>
</dbReference>
<protein>
    <submittedName>
        <fullName evidence="2">Nuclear transport factor 2 family protein</fullName>
    </submittedName>
</protein>
<reference evidence="3" key="1">
    <citation type="journal article" date="2019" name="Int. J. Syst. Evol. Microbiol.">
        <title>The Global Catalogue of Microorganisms (GCM) 10K type strain sequencing project: providing services to taxonomists for standard genome sequencing and annotation.</title>
        <authorList>
            <consortium name="The Broad Institute Genomics Platform"/>
            <consortium name="The Broad Institute Genome Sequencing Center for Infectious Disease"/>
            <person name="Wu L."/>
            <person name="Ma J."/>
        </authorList>
    </citation>
    <scope>NUCLEOTIDE SEQUENCE [LARGE SCALE GENOMIC DNA]</scope>
    <source>
        <strain evidence="3">CCUG 61485</strain>
    </source>
</reference>
<dbReference type="SUPFAM" id="SSF54427">
    <property type="entry name" value="NTF2-like"/>
    <property type="match status" value="1"/>
</dbReference>
<name>A0ABW3XYR4_9FLAO</name>
<evidence type="ECO:0000256" key="1">
    <source>
        <dbReference type="SAM" id="SignalP"/>
    </source>
</evidence>
<feature type="signal peptide" evidence="1">
    <location>
        <begin position="1"/>
        <end position="25"/>
    </location>
</feature>
<keyword evidence="1" id="KW-0732">Signal</keyword>
<dbReference type="Proteomes" id="UP001597201">
    <property type="component" value="Unassembled WGS sequence"/>
</dbReference>
<comment type="caution">
    <text evidence="2">The sequence shown here is derived from an EMBL/GenBank/DDBJ whole genome shotgun (WGS) entry which is preliminary data.</text>
</comment>
<dbReference type="RefSeq" id="WP_377175733.1">
    <property type="nucleotide sequence ID" value="NZ_JBHTMY010000001.1"/>
</dbReference>
<proteinExistence type="predicted"/>
<sequence>MNILKSKFIAILTLLIVCQFGNAQIAIYENPIPKYEPPDQELYDLILAKDKEYFDAYNTCDMQKQESLYSENLEFFHDKGGLTTS</sequence>